<comment type="caution">
    <text evidence="2">The sequence shown here is derived from an EMBL/GenBank/DDBJ whole genome shotgun (WGS) entry which is preliminary data.</text>
</comment>
<feature type="transmembrane region" description="Helical" evidence="1">
    <location>
        <begin position="200"/>
        <end position="223"/>
    </location>
</feature>
<name>A0ABS6MI42_9GAMM</name>
<dbReference type="Proteomes" id="UP000704611">
    <property type="component" value="Unassembled WGS sequence"/>
</dbReference>
<dbReference type="EMBL" id="JAHRID010000001">
    <property type="protein sequence ID" value="MBV2128295.1"/>
    <property type="molecule type" value="Genomic_DNA"/>
</dbReference>
<proteinExistence type="predicted"/>
<keyword evidence="3" id="KW-1185">Reference proteome</keyword>
<feature type="transmembrane region" description="Helical" evidence="1">
    <location>
        <begin position="76"/>
        <end position="98"/>
    </location>
</feature>
<evidence type="ECO:0008006" key="4">
    <source>
        <dbReference type="Google" id="ProtNLM"/>
    </source>
</evidence>
<feature type="transmembrane region" description="Helical" evidence="1">
    <location>
        <begin position="51"/>
        <end position="70"/>
    </location>
</feature>
<feature type="transmembrane region" description="Helical" evidence="1">
    <location>
        <begin position="229"/>
        <end position="248"/>
    </location>
</feature>
<reference evidence="2 3" key="1">
    <citation type="submission" date="2021-06" db="EMBL/GenBank/DDBJ databases">
        <title>Rheinheimera indica sp. nov., isolated from deep-sea sediment.</title>
        <authorList>
            <person name="Wang Z."/>
            <person name="Zhang X.-Y."/>
        </authorList>
    </citation>
    <scope>NUCLEOTIDE SEQUENCE [LARGE SCALE GENOMIC DNA]</scope>
    <source>
        <strain evidence="2 3">SM2107</strain>
    </source>
</reference>
<protein>
    <recommendedName>
        <fullName evidence="4">DUF624 domain-containing protein</fullName>
    </recommendedName>
</protein>
<feature type="transmembrane region" description="Helical" evidence="1">
    <location>
        <begin position="159"/>
        <end position="188"/>
    </location>
</feature>
<gene>
    <name evidence="2" type="ORF">KQY15_04225</name>
</gene>
<accession>A0ABS6MI42</accession>
<evidence type="ECO:0000256" key="1">
    <source>
        <dbReference type="SAM" id="Phobius"/>
    </source>
</evidence>
<sequence length="266" mass="29702">MIAGFNSGDGCKRGQEVTVEKPFQLKLIIRRVSTTASLRWISGAWQVFKRVPLLFIAMFCLTAIISFLLQQHQLTTLIWVFVGPFLTAGFYKTIVGVQQERKVAIDWLFQPLTEPSCRLILMTIGAVKFVMFTPLIAFFERLQTTMSAAVEAQSGMETVVLLQLLALVALFTLVLMLFAYAVAIAYFLKEHRFLVVLQTSFIACWRNVGALLLYGLFSMALLLLTLPTFGLGIIVVAPLLQIAFFLSFNDVFALQVNASEDGVLEV</sequence>
<organism evidence="2 3">
    <name type="scientific">Arsukibacterium indicum</name>
    <dbReference type="NCBI Taxonomy" id="2848612"/>
    <lineage>
        <taxon>Bacteria</taxon>
        <taxon>Pseudomonadati</taxon>
        <taxon>Pseudomonadota</taxon>
        <taxon>Gammaproteobacteria</taxon>
        <taxon>Chromatiales</taxon>
        <taxon>Chromatiaceae</taxon>
        <taxon>Arsukibacterium</taxon>
    </lineage>
</organism>
<evidence type="ECO:0000313" key="3">
    <source>
        <dbReference type="Proteomes" id="UP000704611"/>
    </source>
</evidence>
<keyword evidence="1" id="KW-0812">Transmembrane</keyword>
<keyword evidence="1" id="KW-0472">Membrane</keyword>
<feature type="transmembrane region" description="Helical" evidence="1">
    <location>
        <begin position="119"/>
        <end position="139"/>
    </location>
</feature>
<evidence type="ECO:0000313" key="2">
    <source>
        <dbReference type="EMBL" id="MBV2128295.1"/>
    </source>
</evidence>
<keyword evidence="1" id="KW-1133">Transmembrane helix</keyword>